<dbReference type="CDD" id="cd05233">
    <property type="entry name" value="SDR_c"/>
    <property type="match status" value="1"/>
</dbReference>
<keyword evidence="3" id="KW-1133">Transmembrane helix</keyword>
<dbReference type="PANTHER" id="PTHR42901">
    <property type="entry name" value="ALCOHOL DEHYDROGENASE"/>
    <property type="match status" value="1"/>
</dbReference>
<dbReference type="RefSeq" id="XP_005773852.1">
    <property type="nucleotide sequence ID" value="XM_005773795.1"/>
</dbReference>
<dbReference type="STRING" id="2903.R1CF93"/>
<dbReference type="PROSITE" id="PS00061">
    <property type="entry name" value="ADH_SHORT"/>
    <property type="match status" value="1"/>
</dbReference>
<keyword evidence="5" id="KW-1185">Reference proteome</keyword>
<dbReference type="PaxDb" id="2903-EOD21423"/>
<accession>A0A0D3JD38</accession>
<evidence type="ECO:0000256" key="3">
    <source>
        <dbReference type="SAM" id="Phobius"/>
    </source>
</evidence>
<reference evidence="4" key="2">
    <citation type="submission" date="2024-10" db="UniProtKB">
        <authorList>
            <consortium name="EnsemblProtists"/>
        </authorList>
    </citation>
    <scope>IDENTIFICATION</scope>
</reference>
<sequence length="365" mass="38611">MHPLSAALLAWGRSDPPPPPPAPPSAVELAVAASEVLAGRIAEVPWASVLLSVLLFAPVVYVVLNSVVPLVLGRQDLRKKYGASWALVTGSSSGIGKELARTLLGQGLDVILVARKEPLFDAARRELAAQFPRRSVVQVEANLSDASGAWMAAIEAAVGEKDVQVVFLNAGFILTGMFEQNAVQAHLANLHCNLTANIWLSHYLYGRMLARSLPGCIVFTSSSASYIPNPFAALYAATKSGVSAFAASLAVEARPRGIHVHSIHPSPVNSRFTAGGGNEVQQRKIEAMATFYKFASGPEALPQRFLSHIGRAAVVADVGGVSVGLRLVVQLLGYNFIALVTALTAHLTPDYKMHATKAAKSGKRA</sequence>
<evidence type="ECO:0000256" key="1">
    <source>
        <dbReference type="ARBA" id="ARBA00006484"/>
    </source>
</evidence>
<evidence type="ECO:0000313" key="4">
    <source>
        <dbReference type="EnsemblProtists" id="EOD21423"/>
    </source>
</evidence>
<dbReference type="GeneID" id="17273217"/>
<dbReference type="InterPro" id="IPR036291">
    <property type="entry name" value="NAD(P)-bd_dom_sf"/>
</dbReference>
<dbReference type="EnsemblProtists" id="EOD21423">
    <property type="protein sequence ID" value="EOD21423"/>
    <property type="gene ID" value="EMIHUDRAFT_444454"/>
</dbReference>
<feature type="transmembrane region" description="Helical" evidence="3">
    <location>
        <begin position="45"/>
        <end position="72"/>
    </location>
</feature>
<protein>
    <recommendedName>
        <fullName evidence="6">3-ketodihydrosphingosine reductase</fullName>
    </recommendedName>
</protein>
<keyword evidence="3" id="KW-0812">Transmembrane</keyword>
<keyword evidence="3" id="KW-0472">Membrane</keyword>
<dbReference type="PRINTS" id="PR00081">
    <property type="entry name" value="GDHRDH"/>
</dbReference>
<keyword evidence="2" id="KW-0560">Oxidoreductase</keyword>
<dbReference type="eggNOG" id="ENOG502QS5G">
    <property type="taxonomic scope" value="Eukaryota"/>
</dbReference>
<dbReference type="Proteomes" id="UP000013827">
    <property type="component" value="Unassembled WGS sequence"/>
</dbReference>
<dbReference type="GeneID" id="17266997"/>
<dbReference type="Pfam" id="PF00106">
    <property type="entry name" value="adh_short"/>
    <property type="match status" value="1"/>
</dbReference>
<dbReference type="Gene3D" id="3.40.50.720">
    <property type="entry name" value="NAD(P)-binding Rossmann-like Domain"/>
    <property type="match status" value="1"/>
</dbReference>
<evidence type="ECO:0000256" key="2">
    <source>
        <dbReference type="ARBA" id="ARBA00023002"/>
    </source>
</evidence>
<reference evidence="5" key="1">
    <citation type="journal article" date="2013" name="Nature">
        <title>Pan genome of the phytoplankton Emiliania underpins its global distribution.</title>
        <authorList>
            <person name="Read B.A."/>
            <person name="Kegel J."/>
            <person name="Klute M.J."/>
            <person name="Kuo A."/>
            <person name="Lefebvre S.C."/>
            <person name="Maumus F."/>
            <person name="Mayer C."/>
            <person name="Miller J."/>
            <person name="Monier A."/>
            <person name="Salamov A."/>
            <person name="Young J."/>
            <person name="Aguilar M."/>
            <person name="Claverie J.M."/>
            <person name="Frickenhaus S."/>
            <person name="Gonzalez K."/>
            <person name="Herman E.K."/>
            <person name="Lin Y.C."/>
            <person name="Napier J."/>
            <person name="Ogata H."/>
            <person name="Sarno A.F."/>
            <person name="Shmutz J."/>
            <person name="Schroeder D."/>
            <person name="de Vargas C."/>
            <person name="Verret F."/>
            <person name="von Dassow P."/>
            <person name="Valentin K."/>
            <person name="Van de Peer Y."/>
            <person name="Wheeler G."/>
            <person name="Dacks J.B."/>
            <person name="Delwiche C.F."/>
            <person name="Dyhrman S.T."/>
            <person name="Glockner G."/>
            <person name="John U."/>
            <person name="Richards T."/>
            <person name="Worden A.Z."/>
            <person name="Zhang X."/>
            <person name="Grigoriev I.V."/>
            <person name="Allen A.E."/>
            <person name="Bidle K."/>
            <person name="Borodovsky M."/>
            <person name="Bowler C."/>
            <person name="Brownlee C."/>
            <person name="Cock J.M."/>
            <person name="Elias M."/>
            <person name="Gladyshev V.N."/>
            <person name="Groth M."/>
            <person name="Guda C."/>
            <person name="Hadaegh A."/>
            <person name="Iglesias-Rodriguez M.D."/>
            <person name="Jenkins J."/>
            <person name="Jones B.M."/>
            <person name="Lawson T."/>
            <person name="Leese F."/>
            <person name="Lindquist E."/>
            <person name="Lobanov A."/>
            <person name="Lomsadze A."/>
            <person name="Malik S.B."/>
            <person name="Marsh M.E."/>
            <person name="Mackinder L."/>
            <person name="Mock T."/>
            <person name="Mueller-Roeber B."/>
            <person name="Pagarete A."/>
            <person name="Parker M."/>
            <person name="Probert I."/>
            <person name="Quesneville H."/>
            <person name="Raines C."/>
            <person name="Rensing S.A."/>
            <person name="Riano-Pachon D.M."/>
            <person name="Richier S."/>
            <person name="Rokitta S."/>
            <person name="Shiraiwa Y."/>
            <person name="Soanes D.M."/>
            <person name="van der Giezen M."/>
            <person name="Wahlund T.M."/>
            <person name="Williams B."/>
            <person name="Wilson W."/>
            <person name="Wolfe G."/>
            <person name="Wurch L.L."/>
        </authorList>
    </citation>
    <scope>NUCLEOTIDE SEQUENCE</scope>
</reference>
<evidence type="ECO:0008006" key="6">
    <source>
        <dbReference type="Google" id="ProtNLM"/>
    </source>
</evidence>
<comment type="similarity">
    <text evidence="1">Belongs to the short-chain dehydrogenases/reductases (SDR) family.</text>
</comment>
<dbReference type="KEGG" id="ehx:EMIHUDRAFT_434850"/>
<dbReference type="RefSeq" id="XP_005780101.1">
    <property type="nucleotide sequence ID" value="XM_005780044.1"/>
</dbReference>
<dbReference type="AlphaFoldDB" id="A0A0D3JD38"/>
<name>A0A0D3JD38_EMIH1</name>
<dbReference type="HOGENOM" id="CLU_010194_38_1_1"/>
<evidence type="ECO:0000313" key="5">
    <source>
        <dbReference type="Proteomes" id="UP000013827"/>
    </source>
</evidence>
<proteinExistence type="inferred from homology"/>
<dbReference type="GO" id="GO:0016491">
    <property type="term" value="F:oxidoreductase activity"/>
    <property type="evidence" value="ECO:0007669"/>
    <property type="project" value="UniProtKB-KW"/>
</dbReference>
<dbReference type="InterPro" id="IPR020904">
    <property type="entry name" value="Sc_DH/Rdtase_CS"/>
</dbReference>
<dbReference type="EnsemblProtists" id="EOD27672">
    <property type="protein sequence ID" value="EOD27672"/>
    <property type="gene ID" value="EMIHUDRAFT_434850"/>
</dbReference>
<dbReference type="KEGG" id="ehx:EMIHUDRAFT_444454"/>
<organism evidence="4 5">
    <name type="scientific">Emiliania huxleyi (strain CCMP1516)</name>
    <dbReference type="NCBI Taxonomy" id="280463"/>
    <lineage>
        <taxon>Eukaryota</taxon>
        <taxon>Haptista</taxon>
        <taxon>Haptophyta</taxon>
        <taxon>Prymnesiophyceae</taxon>
        <taxon>Isochrysidales</taxon>
        <taxon>Noelaerhabdaceae</taxon>
        <taxon>Emiliania</taxon>
    </lineage>
</organism>
<dbReference type="OMA" id="LMSGPIQ"/>
<dbReference type="InterPro" id="IPR002347">
    <property type="entry name" value="SDR_fam"/>
</dbReference>
<dbReference type="PANTHER" id="PTHR42901:SF1">
    <property type="entry name" value="ALCOHOL DEHYDROGENASE"/>
    <property type="match status" value="1"/>
</dbReference>
<dbReference type="SUPFAM" id="SSF51735">
    <property type="entry name" value="NAD(P)-binding Rossmann-fold domains"/>
    <property type="match status" value="1"/>
</dbReference>